<feature type="domain" description="DH" evidence="2">
    <location>
        <begin position="36"/>
        <end position="347"/>
    </location>
</feature>
<evidence type="ECO:0000259" key="2">
    <source>
        <dbReference type="PROSITE" id="PS50010"/>
    </source>
</evidence>
<dbReference type="SUPFAM" id="SSF48065">
    <property type="entry name" value="DBL homology domain (DH-domain)"/>
    <property type="match status" value="1"/>
</dbReference>
<dbReference type="Proteomes" id="UP001146793">
    <property type="component" value="Unassembled WGS sequence"/>
</dbReference>
<organism evidence="3 4">
    <name type="scientific">Anaeramoeba flamelloides</name>
    <dbReference type="NCBI Taxonomy" id="1746091"/>
    <lineage>
        <taxon>Eukaryota</taxon>
        <taxon>Metamonada</taxon>
        <taxon>Anaeramoebidae</taxon>
        <taxon>Anaeramoeba</taxon>
    </lineage>
</organism>
<feature type="compositionally biased region" description="Basic and acidic residues" evidence="1">
    <location>
        <begin position="119"/>
        <end position="142"/>
    </location>
</feature>
<dbReference type="Pfam" id="PF00621">
    <property type="entry name" value="RhoGEF"/>
    <property type="match status" value="2"/>
</dbReference>
<dbReference type="InterPro" id="IPR000219">
    <property type="entry name" value="DH_dom"/>
</dbReference>
<evidence type="ECO:0000313" key="4">
    <source>
        <dbReference type="Proteomes" id="UP001146793"/>
    </source>
</evidence>
<dbReference type="GO" id="GO:0005085">
    <property type="term" value="F:guanyl-nucleotide exchange factor activity"/>
    <property type="evidence" value="ECO:0007669"/>
    <property type="project" value="InterPro"/>
</dbReference>
<dbReference type="AlphaFoldDB" id="A0AAV7Z060"/>
<dbReference type="PROSITE" id="PS50010">
    <property type="entry name" value="DH_2"/>
    <property type="match status" value="1"/>
</dbReference>
<dbReference type="InterPro" id="IPR035899">
    <property type="entry name" value="DBL_dom_sf"/>
</dbReference>
<comment type="caution">
    <text evidence="3">The sequence shown here is derived from an EMBL/GenBank/DDBJ whole genome shotgun (WGS) entry which is preliminary data.</text>
</comment>
<reference evidence="3" key="1">
    <citation type="submission" date="2022-08" db="EMBL/GenBank/DDBJ databases">
        <title>Novel sulphate-reducing endosymbionts in the free-living metamonad Anaeramoeba.</title>
        <authorList>
            <person name="Jerlstrom-Hultqvist J."/>
            <person name="Cepicka I."/>
            <person name="Gallot-Lavallee L."/>
            <person name="Salas-Leiva D."/>
            <person name="Curtis B.A."/>
            <person name="Zahonova K."/>
            <person name="Pipaliya S."/>
            <person name="Dacks J."/>
            <person name="Roger A.J."/>
        </authorList>
    </citation>
    <scope>NUCLEOTIDE SEQUENCE</scope>
    <source>
        <strain evidence="3">Busselton2</strain>
    </source>
</reference>
<protein>
    <submittedName>
        <fullName evidence="3">Faciogenital dysplasia protein</fullName>
    </submittedName>
</protein>
<dbReference type="PANTHER" id="PTHR12673">
    <property type="entry name" value="FACIOGENITAL DYSPLASIA PROTEIN"/>
    <property type="match status" value="1"/>
</dbReference>
<name>A0AAV7Z060_9EUKA</name>
<dbReference type="SMART" id="SM00325">
    <property type="entry name" value="RhoGEF"/>
    <property type="match status" value="1"/>
</dbReference>
<accession>A0AAV7Z060</accession>
<dbReference type="GO" id="GO:0005737">
    <property type="term" value="C:cytoplasm"/>
    <property type="evidence" value="ECO:0007669"/>
    <property type="project" value="TreeGrafter"/>
</dbReference>
<dbReference type="PANTHER" id="PTHR12673:SF159">
    <property type="entry name" value="LD03170P"/>
    <property type="match status" value="1"/>
</dbReference>
<dbReference type="Gene3D" id="1.20.900.10">
    <property type="entry name" value="Dbl homology (DH) domain"/>
    <property type="match status" value="2"/>
</dbReference>
<dbReference type="PROSITE" id="PS50096">
    <property type="entry name" value="IQ"/>
    <property type="match status" value="1"/>
</dbReference>
<proteinExistence type="predicted"/>
<feature type="compositionally biased region" description="Basic and acidic residues" evidence="1">
    <location>
        <begin position="149"/>
        <end position="178"/>
    </location>
</feature>
<feature type="compositionally biased region" description="Basic and acidic residues" evidence="1">
    <location>
        <begin position="187"/>
        <end position="226"/>
    </location>
</feature>
<dbReference type="InterPro" id="IPR051092">
    <property type="entry name" value="FYVE_RhoGEF_PH"/>
</dbReference>
<gene>
    <name evidence="3" type="ORF">M0812_19831</name>
</gene>
<sequence length="361" mass="42847">MTNDCSDVNLIVQIQSEFRRHIMKKPLDRLRKKATLRMKTLQEMLTTEETYSGRLSMCVYLFAKPLFQSITLEKKSQRFVDQKEFQTIFQNIEELSDYHSNKILVSLRERLGLLIYQTKSHDQKQEKESKSKNYKESEKLGENEDENKEEEKKEEKKEKKKEKQENTKKEDQLENKQEVEEEVSGGNKERENEKEEESKKENGEDQNKQSNKEEQEKEKEKKKEDVVATDQELVHNTRLGKCFQGFKVIVNLYQNYCEGYDEGLKLLAHLRSKKEKFSSWLLEVKHTPEALNLDITSYLIMPIQRLPRYKLLLSEALKHIDPLHPDYAPTKEAIGFIENIAQRINEHLNVLESQRELYELQ</sequence>
<evidence type="ECO:0000256" key="1">
    <source>
        <dbReference type="SAM" id="MobiDB-lite"/>
    </source>
</evidence>
<feature type="region of interest" description="Disordered" evidence="1">
    <location>
        <begin position="119"/>
        <end position="228"/>
    </location>
</feature>
<evidence type="ECO:0000313" key="3">
    <source>
        <dbReference type="EMBL" id="KAJ3434351.1"/>
    </source>
</evidence>
<dbReference type="EMBL" id="JANTQA010000044">
    <property type="protein sequence ID" value="KAJ3434351.1"/>
    <property type="molecule type" value="Genomic_DNA"/>
</dbReference>